<dbReference type="InterPro" id="IPR036390">
    <property type="entry name" value="WH_DNA-bd_sf"/>
</dbReference>
<dbReference type="Pfam" id="PF25583">
    <property type="entry name" value="WCX"/>
    <property type="match status" value="1"/>
</dbReference>
<dbReference type="RefSeq" id="WP_184792997.1">
    <property type="nucleotide sequence ID" value="NZ_BONT01000103.1"/>
</dbReference>
<accession>A0A841G2C4</accession>
<keyword evidence="2 5" id="KW-0238">DNA-binding</keyword>
<dbReference type="GO" id="GO:0003677">
    <property type="term" value="F:DNA binding"/>
    <property type="evidence" value="ECO:0007669"/>
    <property type="project" value="UniProtKB-KW"/>
</dbReference>
<organism evidence="5 6">
    <name type="scientific">Phytomonospora endophytica</name>
    <dbReference type="NCBI Taxonomy" id="714109"/>
    <lineage>
        <taxon>Bacteria</taxon>
        <taxon>Bacillati</taxon>
        <taxon>Actinomycetota</taxon>
        <taxon>Actinomycetes</taxon>
        <taxon>Micromonosporales</taxon>
        <taxon>Micromonosporaceae</taxon>
        <taxon>Phytomonospora</taxon>
    </lineage>
</organism>
<dbReference type="InterPro" id="IPR057727">
    <property type="entry name" value="WCX_dom"/>
</dbReference>
<evidence type="ECO:0000259" key="4">
    <source>
        <dbReference type="PROSITE" id="PS51000"/>
    </source>
</evidence>
<keyword evidence="6" id="KW-1185">Reference proteome</keyword>
<dbReference type="Pfam" id="PF13280">
    <property type="entry name" value="WYL"/>
    <property type="match status" value="1"/>
</dbReference>
<gene>
    <name evidence="5" type="ORF">HNR73_007821</name>
</gene>
<proteinExistence type="predicted"/>
<evidence type="ECO:0000256" key="3">
    <source>
        <dbReference type="ARBA" id="ARBA00023163"/>
    </source>
</evidence>
<dbReference type="PROSITE" id="PS51000">
    <property type="entry name" value="HTH_DEOR_2"/>
    <property type="match status" value="1"/>
</dbReference>
<dbReference type="InterPro" id="IPR028349">
    <property type="entry name" value="PafC-like"/>
</dbReference>
<dbReference type="EMBL" id="JACHGT010000027">
    <property type="protein sequence ID" value="MBB6039922.1"/>
    <property type="molecule type" value="Genomic_DNA"/>
</dbReference>
<dbReference type="PIRSF" id="PIRSF016838">
    <property type="entry name" value="PafC"/>
    <property type="match status" value="1"/>
</dbReference>
<reference evidence="5 6" key="1">
    <citation type="submission" date="2020-08" db="EMBL/GenBank/DDBJ databases">
        <title>Genomic Encyclopedia of Type Strains, Phase IV (KMG-IV): sequencing the most valuable type-strain genomes for metagenomic binning, comparative biology and taxonomic classification.</title>
        <authorList>
            <person name="Goeker M."/>
        </authorList>
    </citation>
    <scope>NUCLEOTIDE SEQUENCE [LARGE SCALE GENOMIC DNA]</scope>
    <source>
        <strain evidence="5 6">YIM 65646</strain>
    </source>
</reference>
<keyword evidence="3" id="KW-0804">Transcription</keyword>
<dbReference type="Gene3D" id="1.10.10.10">
    <property type="entry name" value="Winged helix-like DNA-binding domain superfamily/Winged helix DNA-binding domain"/>
    <property type="match status" value="1"/>
</dbReference>
<comment type="caution">
    <text evidence="5">The sequence shown here is derived from an EMBL/GenBank/DDBJ whole genome shotgun (WGS) entry which is preliminary data.</text>
</comment>
<dbReference type="SUPFAM" id="SSF46785">
    <property type="entry name" value="Winged helix' DNA-binding domain"/>
    <property type="match status" value="1"/>
</dbReference>
<dbReference type="InterPro" id="IPR001034">
    <property type="entry name" value="DeoR_HTH"/>
</dbReference>
<dbReference type="AlphaFoldDB" id="A0A841G2C4"/>
<dbReference type="InterPro" id="IPR026881">
    <property type="entry name" value="WYL_dom"/>
</dbReference>
<feature type="domain" description="HTH deoR-type" evidence="4">
    <location>
        <begin position="4"/>
        <end position="59"/>
    </location>
</feature>
<dbReference type="Pfam" id="PF08279">
    <property type="entry name" value="HTH_11"/>
    <property type="match status" value="1"/>
</dbReference>
<dbReference type="InterPro" id="IPR036388">
    <property type="entry name" value="WH-like_DNA-bd_sf"/>
</dbReference>
<name>A0A841G2C4_9ACTN</name>
<evidence type="ECO:0000313" key="6">
    <source>
        <dbReference type="Proteomes" id="UP000548476"/>
    </source>
</evidence>
<dbReference type="PANTHER" id="PTHR34580:SF3">
    <property type="entry name" value="PROTEIN PAFB"/>
    <property type="match status" value="1"/>
</dbReference>
<keyword evidence="1" id="KW-0805">Transcription regulation</keyword>
<dbReference type="InterPro" id="IPR013196">
    <property type="entry name" value="HTH_11"/>
</dbReference>
<evidence type="ECO:0000313" key="5">
    <source>
        <dbReference type="EMBL" id="MBB6039922.1"/>
    </source>
</evidence>
<dbReference type="PROSITE" id="PS52050">
    <property type="entry name" value="WYL"/>
    <property type="match status" value="1"/>
</dbReference>
<dbReference type="PROSITE" id="PS00894">
    <property type="entry name" value="HTH_DEOR_1"/>
    <property type="match status" value="1"/>
</dbReference>
<evidence type="ECO:0000256" key="1">
    <source>
        <dbReference type="ARBA" id="ARBA00023015"/>
    </source>
</evidence>
<evidence type="ECO:0000256" key="2">
    <source>
        <dbReference type="ARBA" id="ARBA00023125"/>
    </source>
</evidence>
<sequence>MLQTSARLLKLLSLLEMRRDWAGDELAGRLEVTTRTVRRDVDKLRELGYPVHATTGTAGGYRLGAGASMPPLLLDDEEAVAIAVGLGAVVSAGVGGMEETSVRALAKLEQILPPKLRKRVGAFRSHTVGINFGGETVDASVLTLLANACRDHDRLRFEYRAHGGSESYRITEPHRLARAGRRWYLLAWDIDKADWRIFRVDRITPVTPTGPRFTPRELPDPDVSAYIGRKVTIGAYQTKVRATLHCPAELARQRIPERYGTVTPIDDETCELESRADNVDGSAYYLASFGWDFEVHEPQELKDRLAELATRLTKAAGA</sequence>
<dbReference type="Proteomes" id="UP000548476">
    <property type="component" value="Unassembled WGS sequence"/>
</dbReference>
<dbReference type="GO" id="GO:0003700">
    <property type="term" value="F:DNA-binding transcription factor activity"/>
    <property type="evidence" value="ECO:0007669"/>
    <property type="project" value="InterPro"/>
</dbReference>
<dbReference type="PANTHER" id="PTHR34580">
    <property type="match status" value="1"/>
</dbReference>
<protein>
    <submittedName>
        <fullName evidence="5">Putative DNA-binding transcriptional regulator YafY</fullName>
    </submittedName>
</protein>
<dbReference type="InterPro" id="IPR051534">
    <property type="entry name" value="CBASS_pafABC_assoc_protein"/>
</dbReference>
<dbReference type="InterPro" id="IPR018356">
    <property type="entry name" value="Tscrpt_reg_HTH_DeoR_CS"/>
</dbReference>